<reference evidence="1 2" key="1">
    <citation type="submission" date="2016-11" db="EMBL/GenBank/DDBJ databases">
        <title>Description of two novel members of the family Erysipelotrichaceae: Ileibacterium lipovorans gen. nov., sp. nov. and Dubosiella newyorkensis, gen. nov., sp. nov.</title>
        <authorList>
            <person name="Cox L.M."/>
            <person name="Sohn J."/>
            <person name="Tyrrell K.L."/>
            <person name="Citron D.M."/>
            <person name="Lawson P.A."/>
            <person name="Patel N.B."/>
            <person name="Iizumi T."/>
            <person name="Perez-Perez G.I."/>
            <person name="Goldstein E.J."/>
            <person name="Blaser M.J."/>
        </authorList>
    </citation>
    <scope>NUCLEOTIDE SEQUENCE [LARGE SCALE GENOMIC DNA]</scope>
    <source>
        <strain evidence="1 2">NYU-BL-K8</strain>
    </source>
</reference>
<proteinExistence type="predicted"/>
<evidence type="ECO:0000313" key="1">
    <source>
        <dbReference type="EMBL" id="OLU45779.1"/>
    </source>
</evidence>
<dbReference type="AlphaFoldDB" id="A0A1Q9YLH6"/>
<comment type="caution">
    <text evidence="1">The sequence shown here is derived from an EMBL/GenBank/DDBJ whole genome shotgun (WGS) entry which is preliminary data.</text>
</comment>
<evidence type="ECO:0000313" key="2">
    <source>
        <dbReference type="Proteomes" id="UP000186758"/>
    </source>
</evidence>
<name>A0A1Q9YLH6_9FIRM</name>
<dbReference type="EMBL" id="MPJZ01000044">
    <property type="protein sequence ID" value="OLU45779.1"/>
    <property type="molecule type" value="Genomic_DNA"/>
</dbReference>
<dbReference type="Proteomes" id="UP000186758">
    <property type="component" value="Unassembled WGS sequence"/>
</dbReference>
<accession>A0A1Q9YLH6</accession>
<sequence>MIQDAVQLVGGRLMLVECTEDLVPFYERYGFKRQNFHVDADSFREESLIQMIKQINNHICFDS</sequence>
<protein>
    <submittedName>
        <fullName evidence="1">Uncharacterized protein</fullName>
    </submittedName>
</protein>
<organism evidence="1 2">
    <name type="scientific">Faecalibaculum rodentium</name>
    <dbReference type="NCBI Taxonomy" id="1702221"/>
    <lineage>
        <taxon>Bacteria</taxon>
        <taxon>Bacillati</taxon>
        <taxon>Bacillota</taxon>
        <taxon>Erysipelotrichia</taxon>
        <taxon>Erysipelotrichales</taxon>
        <taxon>Erysipelotrichaceae</taxon>
        <taxon>Faecalibaculum</taxon>
    </lineage>
</organism>
<gene>
    <name evidence="1" type="ORF">BO223_04125</name>
</gene>